<evidence type="ECO:0000256" key="15">
    <source>
        <dbReference type="ARBA" id="ARBA00041712"/>
    </source>
</evidence>
<dbReference type="InterPro" id="IPR004139">
    <property type="entry name" value="Glyco_trans_13"/>
</dbReference>
<dbReference type="Pfam" id="PF03071">
    <property type="entry name" value="GNT-I"/>
    <property type="match status" value="1"/>
</dbReference>
<dbReference type="InterPro" id="IPR029044">
    <property type="entry name" value="Nucleotide-diphossugar_trans"/>
</dbReference>
<evidence type="ECO:0000256" key="12">
    <source>
        <dbReference type="ARBA" id="ARBA00023211"/>
    </source>
</evidence>
<reference evidence="19" key="2">
    <citation type="submission" date="2020-10" db="UniProtKB">
        <authorList>
            <consortium name="WormBaseParasite"/>
        </authorList>
    </citation>
    <scope>IDENTIFICATION</scope>
</reference>
<keyword evidence="4 17" id="KW-0328">Glycosyltransferase</keyword>
<dbReference type="GO" id="GO:0006487">
    <property type="term" value="P:protein N-linked glycosylation"/>
    <property type="evidence" value="ECO:0007669"/>
    <property type="project" value="TreeGrafter"/>
</dbReference>
<evidence type="ECO:0000256" key="16">
    <source>
        <dbReference type="ARBA" id="ARBA00049421"/>
    </source>
</evidence>
<dbReference type="GO" id="GO:0003827">
    <property type="term" value="F:alpha-1,3-mannosylglycoprotein 2-beta-N-acetylglucosaminyltransferase activity"/>
    <property type="evidence" value="ECO:0007669"/>
    <property type="project" value="UniProtKB-UniRule"/>
</dbReference>
<dbReference type="GO" id="GO:0030145">
    <property type="term" value="F:manganese ion binding"/>
    <property type="evidence" value="ECO:0007669"/>
    <property type="project" value="UniProtKB-UniRule"/>
</dbReference>
<dbReference type="UniPathway" id="UPA00378"/>
<name>A0A7E4UPP0_PANRE</name>
<keyword evidence="9 17" id="KW-1133">Transmembrane helix</keyword>
<comment type="subcellular location">
    <subcellularLocation>
        <location evidence="1 17">Golgi apparatus membrane</location>
        <topology evidence="1 17">Single-pass type II membrane protein</topology>
    </subcellularLocation>
</comment>
<dbReference type="AlphaFoldDB" id="A0A7E4UPP0"/>
<evidence type="ECO:0000256" key="4">
    <source>
        <dbReference type="ARBA" id="ARBA00022676"/>
    </source>
</evidence>
<dbReference type="PANTHER" id="PTHR10468:SF3">
    <property type="entry name" value="ALPHA-1,3-MANNOSYL-GLYCOPROTEIN 2-BETA-N-ACETYLGLUCOSAMINYLTRANSFERASE"/>
    <property type="match status" value="1"/>
</dbReference>
<keyword evidence="11 17" id="KW-0472">Membrane</keyword>
<comment type="similarity">
    <text evidence="3 17">Belongs to the glycosyltransferase 13 family.</text>
</comment>
<keyword evidence="12 17" id="KW-0464">Manganese</keyword>
<keyword evidence="8 17" id="KW-0735">Signal-anchor</keyword>
<comment type="catalytic activity">
    <reaction evidence="16 17">
        <text>N(4)-(alpha-D-Man-(1-&gt;3)-[alpha-D-Man-(1-&gt;3)-[alpha-D-Man-(1-&gt;6)]-alpha-D-Man-(1-&gt;6)]-beta-D-Man-(1-&gt;4)-beta-D-GlcNAc-(1-&gt;4)-beta-D-GlcNAc)-L-asparaginyl-[protein] (N-glucan mannose isomer 5A1,2) + UDP-N-acetyl-alpha-D-glucosamine = N(4)-{beta-D-GlcNAc-(1-&gt;2)-alpha-D-Man-(1-&gt;3)-[alpha-D-Man-(1-&gt;3)-[alpha-D-Man-(1-&gt;6)]-alpha-D-Man-(1-&gt;6)]-beta-D-Man-(1-&gt;4)-beta-D-GlcNAc-(1-&gt;4)-beta-D-GlcNAc}-L-asparaginyl-[protein] + UDP + H(+)</text>
        <dbReference type="Rhea" id="RHEA:11456"/>
        <dbReference type="Rhea" id="RHEA-COMP:14367"/>
        <dbReference type="Rhea" id="RHEA-COMP:14368"/>
        <dbReference type="ChEBI" id="CHEBI:15378"/>
        <dbReference type="ChEBI" id="CHEBI:57705"/>
        <dbReference type="ChEBI" id="CHEBI:58223"/>
        <dbReference type="ChEBI" id="CHEBI:59087"/>
        <dbReference type="ChEBI" id="CHEBI:60625"/>
        <dbReference type="EC" id="2.4.1.101"/>
    </reaction>
</comment>
<proteinExistence type="inferred from homology"/>
<evidence type="ECO:0000256" key="9">
    <source>
        <dbReference type="ARBA" id="ARBA00022989"/>
    </source>
</evidence>
<evidence type="ECO:0000256" key="1">
    <source>
        <dbReference type="ARBA" id="ARBA00004323"/>
    </source>
</evidence>
<evidence type="ECO:0000256" key="14">
    <source>
        <dbReference type="ARBA" id="ARBA00038949"/>
    </source>
</evidence>
<evidence type="ECO:0000256" key="13">
    <source>
        <dbReference type="ARBA" id="ARBA00037706"/>
    </source>
</evidence>
<reference evidence="18" key="1">
    <citation type="journal article" date="2013" name="Genetics">
        <title>The draft genome and transcriptome of Panagrellus redivivus are shaped by the harsh demands of a free-living lifestyle.</title>
        <authorList>
            <person name="Srinivasan J."/>
            <person name="Dillman A.R."/>
            <person name="Macchietto M.G."/>
            <person name="Heikkinen L."/>
            <person name="Lakso M."/>
            <person name="Fracchia K.M."/>
            <person name="Antoshechkin I."/>
            <person name="Mortazavi A."/>
            <person name="Wong G."/>
            <person name="Sternberg P.W."/>
        </authorList>
    </citation>
    <scope>NUCLEOTIDE SEQUENCE [LARGE SCALE GENOMIC DNA]</scope>
    <source>
        <strain evidence="18">MT8872</strain>
    </source>
</reference>
<dbReference type="InterPro" id="IPR052261">
    <property type="entry name" value="Glycosyltransferase_13"/>
</dbReference>
<evidence type="ECO:0000313" key="18">
    <source>
        <dbReference type="Proteomes" id="UP000492821"/>
    </source>
</evidence>
<comment type="cofactor">
    <cofactor evidence="17">
        <name>Mn(2+)</name>
        <dbReference type="ChEBI" id="CHEBI:29035"/>
    </cofactor>
    <text evidence="17">The cofactor is mostly bound to the substrate.</text>
</comment>
<evidence type="ECO:0000256" key="7">
    <source>
        <dbReference type="ARBA" id="ARBA00022723"/>
    </source>
</evidence>
<evidence type="ECO:0000256" key="5">
    <source>
        <dbReference type="ARBA" id="ARBA00022679"/>
    </source>
</evidence>
<dbReference type="EC" id="2.4.1.101" evidence="14 17"/>
<evidence type="ECO:0000256" key="10">
    <source>
        <dbReference type="ARBA" id="ARBA00023034"/>
    </source>
</evidence>
<dbReference type="GO" id="GO:0000139">
    <property type="term" value="C:Golgi membrane"/>
    <property type="evidence" value="ECO:0007669"/>
    <property type="project" value="UniProtKB-SubCell"/>
</dbReference>
<comment type="function">
    <text evidence="13 17">Initiates complex N-linked carbohydrate formation. Essential for the conversion of high-mannose to hybrid and complex N-glycans.</text>
</comment>
<evidence type="ECO:0000256" key="8">
    <source>
        <dbReference type="ARBA" id="ARBA00022968"/>
    </source>
</evidence>
<dbReference type="SUPFAM" id="SSF53448">
    <property type="entry name" value="Nucleotide-diphospho-sugar transferases"/>
    <property type="match status" value="1"/>
</dbReference>
<evidence type="ECO:0000256" key="3">
    <source>
        <dbReference type="ARBA" id="ARBA00006492"/>
    </source>
</evidence>
<keyword evidence="5" id="KW-0808">Transferase</keyword>
<evidence type="ECO:0000256" key="17">
    <source>
        <dbReference type="RuleBase" id="RU368119"/>
    </source>
</evidence>
<protein>
    <recommendedName>
        <fullName evidence="14 17">Alpha-1,3-mannosyl-glycoprotein 2-beta-N-acetylglucosaminyltransferase</fullName>
        <shortName evidence="17">GNT-I</shortName>
        <shortName evidence="17">GlcNAc-T I</shortName>
        <ecNumber evidence="14 17">2.4.1.101</ecNumber>
    </recommendedName>
    <alternativeName>
        <fullName evidence="15 17">N-glycosyl-oligosaccharide-glycoprotein N-acetylglucosaminyltransferase I</fullName>
    </alternativeName>
</protein>
<feature type="transmembrane region" description="Helical" evidence="17">
    <location>
        <begin position="58"/>
        <end position="77"/>
    </location>
</feature>
<dbReference type="Gene3D" id="3.90.550.10">
    <property type="entry name" value="Spore Coat Polysaccharide Biosynthesis Protein SpsA, Chain A"/>
    <property type="match status" value="1"/>
</dbReference>
<keyword evidence="7 17" id="KW-0479">Metal-binding</keyword>
<sequence length="544" mass="62052">MVKGVIKAYDGPASLIPQKAASKPPGSSSLPYKFTFGSMFQLPCLPTRYRRQINCTRHSRKILLAAVLILSAFYVLLTQKGEGFAKLGQIDRKLLGQNAAPPIVGVEPVHVVVPKIVHPKALPKETATSIAQAPTAVLVMAATRAAAIRNHLEQILKHRPDPEQFPVIVSQDGDNEFVARAINEFVSDEKQVYSIRHRERTGIGSPSHKSAKNYFFIAQHYKFALDEVFFKRGYKTVIITEDDLDIAEDFFSYFRSTRHLLFEDPSIWCISAWNDNGNPSLVDRGHSEQLWRTDFFPGLGWMLSAETWKELSPIWPEAYWDDWLRQAKIRKNRVCIRPEVSRTSHNMKLAGKGSSNGLYKNFLASIRLPDKPVDFSLVDTDRLRKDSYDANLDHTLRSSMIISLDDLVNRTKATVANKEVSYRVVYQNPREFKGLAKAFGLMFDIRGGMSRTAYLGMVTFMAEGARVYAIHGDMDLEKPFGTQSASDIYSDVWDKKMRYLEFAEFYCKSRWHGKCDPTDPEMYAWFKKRNQLNRLKAWGELIVN</sequence>
<accession>A0A7E4UPP0</accession>
<dbReference type="WBParaSite" id="Pan_g11312.t1">
    <property type="protein sequence ID" value="Pan_g11312.t1"/>
    <property type="gene ID" value="Pan_g11312"/>
</dbReference>
<keyword evidence="18" id="KW-1185">Reference proteome</keyword>
<evidence type="ECO:0000256" key="6">
    <source>
        <dbReference type="ARBA" id="ARBA00022692"/>
    </source>
</evidence>
<dbReference type="Proteomes" id="UP000492821">
    <property type="component" value="Unassembled WGS sequence"/>
</dbReference>
<dbReference type="Gene3D" id="3.10.180.20">
    <property type="entry name" value="N-Acetylglucosaminyltransferase I, Domain 2"/>
    <property type="match status" value="1"/>
</dbReference>
<evidence type="ECO:0000256" key="11">
    <source>
        <dbReference type="ARBA" id="ARBA00023136"/>
    </source>
</evidence>
<keyword evidence="10 17" id="KW-0333">Golgi apparatus</keyword>
<dbReference type="PANTHER" id="PTHR10468">
    <property type="entry name" value="PROTEIN O-LINKED-MANNOSE BETA-1,2-N-ACETYLGLUCOSAMINYLTRANSFERASE 1/ALPHA-1,3-MANNOSYL-GLYCOPROTEIN 2-BETA-N-ACETYLGLUCOSAMINYLTRANSFERASE"/>
    <property type="match status" value="1"/>
</dbReference>
<comment type="pathway">
    <text evidence="2 17">Protein modification; protein glycosylation.</text>
</comment>
<dbReference type="FunFam" id="3.90.550.10:FF:000252">
    <property type="entry name" value="Protein O-linked-mannose beta-1,2-N-acetylglucosaminyltransferase 1"/>
    <property type="match status" value="1"/>
</dbReference>
<keyword evidence="6 17" id="KW-0812">Transmembrane</keyword>
<evidence type="ECO:0000313" key="19">
    <source>
        <dbReference type="WBParaSite" id="Pan_g11312.t1"/>
    </source>
</evidence>
<organism evidence="18 19">
    <name type="scientific">Panagrellus redivivus</name>
    <name type="common">Microworm</name>
    <dbReference type="NCBI Taxonomy" id="6233"/>
    <lineage>
        <taxon>Eukaryota</taxon>
        <taxon>Metazoa</taxon>
        <taxon>Ecdysozoa</taxon>
        <taxon>Nematoda</taxon>
        <taxon>Chromadorea</taxon>
        <taxon>Rhabditida</taxon>
        <taxon>Tylenchina</taxon>
        <taxon>Panagrolaimomorpha</taxon>
        <taxon>Panagrolaimoidea</taxon>
        <taxon>Panagrolaimidae</taxon>
        <taxon>Panagrellus</taxon>
    </lineage>
</organism>
<evidence type="ECO:0000256" key="2">
    <source>
        <dbReference type="ARBA" id="ARBA00004922"/>
    </source>
</evidence>